<keyword evidence="2" id="KW-1185">Reference proteome</keyword>
<comment type="caution">
    <text evidence="1">The sequence shown here is derived from an EMBL/GenBank/DDBJ whole genome shotgun (WGS) entry which is preliminary data.</text>
</comment>
<evidence type="ECO:0000313" key="1">
    <source>
        <dbReference type="EMBL" id="GFO21218.1"/>
    </source>
</evidence>
<dbReference type="AlphaFoldDB" id="A0AAV4BNR4"/>
<sequence>MYSPAKKTSLKFPKHLFDKSKIDHSRAELMEMKEKVLRAADLPRESYVPFTSGNNGKDNNSCRAYSLETTKPSGCWSIMFPWNASLPIDVLHFAGRDNIQPDVIRPSKALPHSITGCSCSSQL</sequence>
<name>A0AAV4BNR4_9GAST</name>
<organism evidence="1 2">
    <name type="scientific">Plakobranchus ocellatus</name>
    <dbReference type="NCBI Taxonomy" id="259542"/>
    <lineage>
        <taxon>Eukaryota</taxon>
        <taxon>Metazoa</taxon>
        <taxon>Spiralia</taxon>
        <taxon>Lophotrochozoa</taxon>
        <taxon>Mollusca</taxon>
        <taxon>Gastropoda</taxon>
        <taxon>Heterobranchia</taxon>
        <taxon>Euthyneura</taxon>
        <taxon>Panpulmonata</taxon>
        <taxon>Sacoglossa</taxon>
        <taxon>Placobranchoidea</taxon>
        <taxon>Plakobranchidae</taxon>
        <taxon>Plakobranchus</taxon>
    </lineage>
</organism>
<dbReference type="Proteomes" id="UP000735302">
    <property type="component" value="Unassembled WGS sequence"/>
</dbReference>
<proteinExistence type="predicted"/>
<gene>
    <name evidence="1" type="ORF">PoB_004772300</name>
</gene>
<evidence type="ECO:0000313" key="2">
    <source>
        <dbReference type="Proteomes" id="UP000735302"/>
    </source>
</evidence>
<protein>
    <submittedName>
        <fullName evidence="1">Uncharacterized protein</fullName>
    </submittedName>
</protein>
<dbReference type="EMBL" id="BLXT01005251">
    <property type="protein sequence ID" value="GFO21218.1"/>
    <property type="molecule type" value="Genomic_DNA"/>
</dbReference>
<accession>A0AAV4BNR4</accession>
<reference evidence="1 2" key="1">
    <citation type="journal article" date="2021" name="Elife">
        <title>Chloroplast acquisition without the gene transfer in kleptoplastic sea slugs, Plakobranchus ocellatus.</title>
        <authorList>
            <person name="Maeda T."/>
            <person name="Takahashi S."/>
            <person name="Yoshida T."/>
            <person name="Shimamura S."/>
            <person name="Takaki Y."/>
            <person name="Nagai Y."/>
            <person name="Toyoda A."/>
            <person name="Suzuki Y."/>
            <person name="Arimoto A."/>
            <person name="Ishii H."/>
            <person name="Satoh N."/>
            <person name="Nishiyama T."/>
            <person name="Hasebe M."/>
            <person name="Maruyama T."/>
            <person name="Minagawa J."/>
            <person name="Obokata J."/>
            <person name="Shigenobu S."/>
        </authorList>
    </citation>
    <scope>NUCLEOTIDE SEQUENCE [LARGE SCALE GENOMIC DNA]</scope>
</reference>